<reference evidence="3" key="1">
    <citation type="submission" date="2016-10" db="EMBL/GenBank/DDBJ databases">
        <authorList>
            <person name="Varghese N."/>
            <person name="Submissions S."/>
        </authorList>
    </citation>
    <scope>NUCLEOTIDE SEQUENCE [LARGE SCALE GENOMIC DNA]</scope>
    <source>
        <strain evidence="3">JS21-1</strain>
    </source>
</reference>
<name>A0A1H7LEE4_9SPHN</name>
<dbReference type="STRING" id="1855283.SAMN05216382_1210"/>
<keyword evidence="3" id="KW-1185">Reference proteome</keyword>
<evidence type="ECO:0000313" key="2">
    <source>
        <dbReference type="EMBL" id="SEK96697.1"/>
    </source>
</evidence>
<keyword evidence="1" id="KW-0812">Transmembrane</keyword>
<dbReference type="AlphaFoldDB" id="A0A1H7LEE4"/>
<sequence length="100" mass="10880">MIGDRMSALIARTRGRIVDYFVEAGATKPDAALPYAPKGRMETRLFKRMTDFGLLVEVKQGRFWLDQSRLSDFRKESLARVLGGIALAGFAAAGAMAIGG</sequence>
<proteinExistence type="predicted"/>
<organism evidence="2 3">
    <name type="scientific">Sphingomonas palmae</name>
    <dbReference type="NCBI Taxonomy" id="1855283"/>
    <lineage>
        <taxon>Bacteria</taxon>
        <taxon>Pseudomonadati</taxon>
        <taxon>Pseudomonadota</taxon>
        <taxon>Alphaproteobacteria</taxon>
        <taxon>Sphingomonadales</taxon>
        <taxon>Sphingomonadaceae</taxon>
        <taxon>Sphingomonas</taxon>
    </lineage>
</organism>
<dbReference type="EMBL" id="FNZZ01000002">
    <property type="protein sequence ID" value="SEK96697.1"/>
    <property type="molecule type" value="Genomic_DNA"/>
</dbReference>
<protein>
    <submittedName>
        <fullName evidence="2">Uncharacterized protein</fullName>
    </submittedName>
</protein>
<keyword evidence="1" id="KW-0472">Membrane</keyword>
<evidence type="ECO:0000256" key="1">
    <source>
        <dbReference type="SAM" id="Phobius"/>
    </source>
</evidence>
<accession>A0A1H7LEE4</accession>
<dbReference type="Proteomes" id="UP000199214">
    <property type="component" value="Unassembled WGS sequence"/>
</dbReference>
<gene>
    <name evidence="2" type="ORF">SAMN05216382_1210</name>
</gene>
<keyword evidence="1" id="KW-1133">Transmembrane helix</keyword>
<feature type="transmembrane region" description="Helical" evidence="1">
    <location>
        <begin position="78"/>
        <end position="98"/>
    </location>
</feature>
<evidence type="ECO:0000313" key="3">
    <source>
        <dbReference type="Proteomes" id="UP000199214"/>
    </source>
</evidence>